<gene>
    <name evidence="6" type="ORF">ABN611_26570</name>
</gene>
<dbReference type="PANTHER" id="PTHR43498">
    <property type="entry name" value="FERREDOXIN:COB-COM HETERODISULFIDE REDUCTASE SUBUNIT A"/>
    <property type="match status" value="1"/>
</dbReference>
<keyword evidence="2" id="KW-0479">Metal-binding</keyword>
<dbReference type="InterPro" id="IPR039650">
    <property type="entry name" value="HdrA-like"/>
</dbReference>
<dbReference type="InterPro" id="IPR036188">
    <property type="entry name" value="FAD/NAD-bd_sf"/>
</dbReference>
<name>A0AAU7T642_9ACTN</name>
<reference evidence="6" key="1">
    <citation type="submission" date="2024-06" db="EMBL/GenBank/DDBJ databases">
        <title>Kribbella sp. strain HUAS MG21 genome sequences.</title>
        <authorList>
            <person name="Mo P."/>
        </authorList>
    </citation>
    <scope>NUCLEOTIDE SEQUENCE</scope>
    <source>
        <strain evidence="6">HUAS MG21</strain>
    </source>
</reference>
<dbReference type="GO" id="GO:0016491">
    <property type="term" value="F:oxidoreductase activity"/>
    <property type="evidence" value="ECO:0007669"/>
    <property type="project" value="UniProtKB-KW"/>
</dbReference>
<dbReference type="PANTHER" id="PTHR43498:SF1">
    <property type="entry name" value="COB--COM HETERODISULFIDE REDUCTASE IRON-SULFUR SUBUNIT A"/>
    <property type="match status" value="1"/>
</dbReference>
<dbReference type="AlphaFoldDB" id="A0AAU7T642"/>
<sequence length="420" mass="44721">MWSGDVVVVGGGSAGCAAAVAAARAGARTLLIEATGFLGGTGAAVLDTFYGFYAPGRADRVVGGIGWELCERLFAWDQAFERPNTYGAGTGVTYEPEALKLAWDELTAEPGLQTLLHATVTDVLMEAGRITGVVVETKAGRGRILAQVLVDATGDAELAWRAGAALERPDGEQRVQPLTATFRLGNVDLAATPTKELHRLMREAAAEFGLPRTEGSAHRTVLPNVVHTNMTRVSDVNPLDPWQLSEAEREGRRQVRDYVRFLKERVPGYAEAYLLGVSTRIGVRESRRLVGRYVLTRADVLTARRFPDEIAQCGAPIEDHAAGSSTIWKYVGGAGDPTGSTYGVPYRCLLPREVTGLLVAGRCLSATHDAHASVRSMAQCMAMGQAAGTAAAIAVASGRPPADLDVEVLRDELRKNGALL</sequence>
<keyword evidence="3" id="KW-0560">Oxidoreductase</keyword>
<organism evidence="6">
    <name type="scientific">Kribbella sp. HUAS MG21</name>
    <dbReference type="NCBI Taxonomy" id="3160966"/>
    <lineage>
        <taxon>Bacteria</taxon>
        <taxon>Bacillati</taxon>
        <taxon>Actinomycetota</taxon>
        <taxon>Actinomycetes</taxon>
        <taxon>Propionibacteriales</taxon>
        <taxon>Kribbellaceae</taxon>
        <taxon>Kribbella</taxon>
    </lineage>
</organism>
<evidence type="ECO:0000256" key="3">
    <source>
        <dbReference type="ARBA" id="ARBA00023002"/>
    </source>
</evidence>
<dbReference type="RefSeq" id="WP_350274965.1">
    <property type="nucleotide sequence ID" value="NZ_CP158165.1"/>
</dbReference>
<protein>
    <submittedName>
        <fullName evidence="6">FAD-dependent oxidoreductase</fullName>
    </submittedName>
</protein>
<dbReference type="EMBL" id="CP158165">
    <property type="protein sequence ID" value="XBV22119.1"/>
    <property type="molecule type" value="Genomic_DNA"/>
</dbReference>
<evidence type="ECO:0000256" key="2">
    <source>
        <dbReference type="ARBA" id="ARBA00022723"/>
    </source>
</evidence>
<dbReference type="GO" id="GO:0046872">
    <property type="term" value="F:metal ion binding"/>
    <property type="evidence" value="ECO:0007669"/>
    <property type="project" value="UniProtKB-KW"/>
</dbReference>
<proteinExistence type="predicted"/>
<keyword evidence="5" id="KW-0411">Iron-sulfur</keyword>
<dbReference type="Pfam" id="PF12831">
    <property type="entry name" value="FAD_oxidored"/>
    <property type="match status" value="1"/>
</dbReference>
<evidence type="ECO:0000256" key="1">
    <source>
        <dbReference type="ARBA" id="ARBA00022485"/>
    </source>
</evidence>
<accession>A0AAU7T642</accession>
<keyword evidence="1" id="KW-0004">4Fe-4S</keyword>
<evidence type="ECO:0000256" key="5">
    <source>
        <dbReference type="ARBA" id="ARBA00023014"/>
    </source>
</evidence>
<keyword evidence="4" id="KW-0408">Iron</keyword>
<dbReference type="Gene3D" id="3.50.50.60">
    <property type="entry name" value="FAD/NAD(P)-binding domain"/>
    <property type="match status" value="1"/>
</dbReference>
<evidence type="ECO:0000256" key="4">
    <source>
        <dbReference type="ARBA" id="ARBA00023004"/>
    </source>
</evidence>
<evidence type="ECO:0000313" key="6">
    <source>
        <dbReference type="EMBL" id="XBV22119.1"/>
    </source>
</evidence>
<dbReference type="GO" id="GO:0051539">
    <property type="term" value="F:4 iron, 4 sulfur cluster binding"/>
    <property type="evidence" value="ECO:0007669"/>
    <property type="project" value="UniProtKB-KW"/>
</dbReference>
<dbReference type="SUPFAM" id="SSF51905">
    <property type="entry name" value="FAD/NAD(P)-binding domain"/>
    <property type="match status" value="1"/>
</dbReference>